<dbReference type="InterPro" id="IPR006626">
    <property type="entry name" value="PbH1"/>
</dbReference>
<dbReference type="InterPro" id="IPR007742">
    <property type="entry name" value="NosD_dom"/>
</dbReference>
<comment type="caution">
    <text evidence="2">The sequence shown here is derived from an EMBL/GenBank/DDBJ whole genome shotgun (WGS) entry which is preliminary data.</text>
</comment>
<dbReference type="Gene3D" id="2.160.20.10">
    <property type="entry name" value="Single-stranded right-handed beta-helix, Pectin lyase-like"/>
    <property type="match status" value="2"/>
</dbReference>
<dbReference type="AlphaFoldDB" id="X1KMA0"/>
<organism evidence="2">
    <name type="scientific">marine sediment metagenome</name>
    <dbReference type="NCBI Taxonomy" id="412755"/>
    <lineage>
        <taxon>unclassified sequences</taxon>
        <taxon>metagenomes</taxon>
        <taxon>ecological metagenomes</taxon>
    </lineage>
</organism>
<dbReference type="InterPro" id="IPR022441">
    <property type="entry name" value="Para_beta_helix_rpt-2"/>
</dbReference>
<dbReference type="SUPFAM" id="SSF51126">
    <property type="entry name" value="Pectin lyase-like"/>
    <property type="match status" value="1"/>
</dbReference>
<protein>
    <recommendedName>
        <fullName evidence="1">Periplasmic copper-binding protein NosD beta helix domain-containing protein</fullName>
    </recommendedName>
</protein>
<proteinExistence type="predicted"/>
<evidence type="ECO:0000259" key="1">
    <source>
        <dbReference type="Pfam" id="PF05048"/>
    </source>
</evidence>
<dbReference type="InterPro" id="IPR012334">
    <property type="entry name" value="Pectin_lyas_fold"/>
</dbReference>
<feature type="domain" description="Periplasmic copper-binding protein NosD beta helix" evidence="1">
    <location>
        <begin position="277"/>
        <end position="417"/>
    </location>
</feature>
<feature type="domain" description="Periplasmic copper-binding protein NosD beta helix" evidence="1">
    <location>
        <begin position="136"/>
        <end position="269"/>
    </location>
</feature>
<sequence length="425" mass="44768">MAIYRDGQKYPPAAPVAAQAFAVTILVAASDSLHSAADLVCTGVNDHLVIQAALDALPATGGEVMLLDGTYNIGVSLALDSYQALTGQGRGTVLTSTVADLDVITAIGSDSDEKVGILIADLCVDTTPGGVGDDVGILWNYVDYSRIEGVWLHGNGEKGIYLNYCDFNEIGDNISQSNGHAGIELENSNDNIVTGNTCQANHRNGIYLDGSSNNIISENICQGQIVPNYSGIYISESNSNIISGNTCQGNRDTGINLYASDNNTITGNNCQGHIFYEGIFLWESHNNTITGNNCQGNDDCGINLLSADNNTITGNICRGNSYEGIYLDSSINNTIVGNTCLENSQDTTNVSDDIALVGDSDYNNVQCNTCRAGVLPNKPRYGINIVDAACDGNLVTNNDIHDDGFGTAAFNDDGTATITVGGNRI</sequence>
<dbReference type="InterPro" id="IPR011050">
    <property type="entry name" value="Pectin_lyase_fold/virulence"/>
</dbReference>
<name>X1KMA0_9ZZZZ</name>
<evidence type="ECO:0000313" key="2">
    <source>
        <dbReference type="EMBL" id="GAH94735.1"/>
    </source>
</evidence>
<dbReference type="Pfam" id="PF05048">
    <property type="entry name" value="NosD"/>
    <property type="match status" value="2"/>
</dbReference>
<dbReference type="EMBL" id="BARV01000186">
    <property type="protein sequence ID" value="GAH94735.1"/>
    <property type="molecule type" value="Genomic_DNA"/>
</dbReference>
<dbReference type="SMART" id="SM00710">
    <property type="entry name" value="PbH1"/>
    <property type="match status" value="10"/>
</dbReference>
<dbReference type="NCBIfam" id="TIGR03804">
    <property type="entry name" value="para_beta_helix"/>
    <property type="match status" value="5"/>
</dbReference>
<accession>X1KMA0</accession>
<reference evidence="2" key="1">
    <citation type="journal article" date="2014" name="Front. Microbiol.">
        <title>High frequency of phylogenetically diverse reductive dehalogenase-homologous genes in deep subseafloor sedimentary metagenomes.</title>
        <authorList>
            <person name="Kawai M."/>
            <person name="Futagami T."/>
            <person name="Toyoda A."/>
            <person name="Takaki Y."/>
            <person name="Nishi S."/>
            <person name="Hori S."/>
            <person name="Arai W."/>
            <person name="Tsubouchi T."/>
            <person name="Morono Y."/>
            <person name="Uchiyama I."/>
            <person name="Ito T."/>
            <person name="Fujiyama A."/>
            <person name="Inagaki F."/>
            <person name="Takami H."/>
        </authorList>
    </citation>
    <scope>NUCLEOTIDE SEQUENCE</scope>
    <source>
        <strain evidence="2">Expedition CK06-06</strain>
    </source>
</reference>
<gene>
    <name evidence="2" type="ORF">S06H3_00858</name>
</gene>